<evidence type="ECO:0008006" key="4">
    <source>
        <dbReference type="Google" id="ProtNLM"/>
    </source>
</evidence>
<evidence type="ECO:0000313" key="3">
    <source>
        <dbReference type="Proteomes" id="UP000275078"/>
    </source>
</evidence>
<dbReference type="SUPFAM" id="SSF64076">
    <property type="entry name" value="MTH938-like"/>
    <property type="match status" value="1"/>
</dbReference>
<keyword evidence="3" id="KW-1185">Reference proteome</keyword>
<dbReference type="Gene3D" id="3.40.1230.10">
    <property type="entry name" value="MTH938-like"/>
    <property type="match status" value="1"/>
</dbReference>
<evidence type="ECO:0000313" key="2">
    <source>
        <dbReference type="EMBL" id="RPA80803.1"/>
    </source>
</evidence>
<dbReference type="Pfam" id="PF04430">
    <property type="entry name" value="DUF498"/>
    <property type="match status" value="1"/>
</dbReference>
<gene>
    <name evidence="2" type="ORF">BJ508DRAFT_415072</name>
</gene>
<feature type="region of interest" description="Disordered" evidence="1">
    <location>
        <begin position="30"/>
        <end position="55"/>
    </location>
</feature>
<dbReference type="InterPro" id="IPR036748">
    <property type="entry name" value="MTH938-like_sf"/>
</dbReference>
<accession>A0A3N4I3X1</accession>
<organism evidence="2 3">
    <name type="scientific">Ascobolus immersus RN42</name>
    <dbReference type="NCBI Taxonomy" id="1160509"/>
    <lineage>
        <taxon>Eukaryota</taxon>
        <taxon>Fungi</taxon>
        <taxon>Dikarya</taxon>
        <taxon>Ascomycota</taxon>
        <taxon>Pezizomycotina</taxon>
        <taxon>Pezizomycetes</taxon>
        <taxon>Pezizales</taxon>
        <taxon>Ascobolaceae</taxon>
        <taxon>Ascobolus</taxon>
    </lineage>
</organism>
<dbReference type="PANTHER" id="PTHR21192">
    <property type="entry name" value="NUCLEAR PROTEIN E3-3"/>
    <property type="match status" value="1"/>
</dbReference>
<dbReference type="InterPro" id="IPR007523">
    <property type="entry name" value="NDUFAF3/AAMDC"/>
</dbReference>
<dbReference type="Proteomes" id="UP000275078">
    <property type="component" value="Unassembled WGS sequence"/>
</dbReference>
<dbReference type="STRING" id="1160509.A0A3N4I3X1"/>
<reference evidence="2 3" key="1">
    <citation type="journal article" date="2018" name="Nat. Ecol. Evol.">
        <title>Pezizomycetes genomes reveal the molecular basis of ectomycorrhizal truffle lifestyle.</title>
        <authorList>
            <person name="Murat C."/>
            <person name="Payen T."/>
            <person name="Noel B."/>
            <person name="Kuo A."/>
            <person name="Morin E."/>
            <person name="Chen J."/>
            <person name="Kohler A."/>
            <person name="Krizsan K."/>
            <person name="Balestrini R."/>
            <person name="Da Silva C."/>
            <person name="Montanini B."/>
            <person name="Hainaut M."/>
            <person name="Levati E."/>
            <person name="Barry K.W."/>
            <person name="Belfiori B."/>
            <person name="Cichocki N."/>
            <person name="Clum A."/>
            <person name="Dockter R.B."/>
            <person name="Fauchery L."/>
            <person name="Guy J."/>
            <person name="Iotti M."/>
            <person name="Le Tacon F."/>
            <person name="Lindquist E.A."/>
            <person name="Lipzen A."/>
            <person name="Malagnac F."/>
            <person name="Mello A."/>
            <person name="Molinier V."/>
            <person name="Miyauchi S."/>
            <person name="Poulain J."/>
            <person name="Riccioni C."/>
            <person name="Rubini A."/>
            <person name="Sitrit Y."/>
            <person name="Splivallo R."/>
            <person name="Traeger S."/>
            <person name="Wang M."/>
            <person name="Zifcakova L."/>
            <person name="Wipf D."/>
            <person name="Zambonelli A."/>
            <person name="Paolocci F."/>
            <person name="Nowrousian M."/>
            <person name="Ottonello S."/>
            <person name="Baldrian P."/>
            <person name="Spatafora J.W."/>
            <person name="Henrissat B."/>
            <person name="Nagy L.G."/>
            <person name="Aury J.M."/>
            <person name="Wincker P."/>
            <person name="Grigoriev I.V."/>
            <person name="Bonfante P."/>
            <person name="Martin F.M."/>
        </authorList>
    </citation>
    <scope>NUCLEOTIDE SEQUENCE [LARGE SCALE GENOMIC DNA]</scope>
    <source>
        <strain evidence="2 3">RN42</strain>
    </source>
</reference>
<evidence type="ECO:0000256" key="1">
    <source>
        <dbReference type="SAM" id="MobiDB-lite"/>
    </source>
</evidence>
<dbReference type="EMBL" id="ML119684">
    <property type="protein sequence ID" value="RPA80803.1"/>
    <property type="molecule type" value="Genomic_DNA"/>
</dbReference>
<feature type="compositionally biased region" description="Pro residues" evidence="1">
    <location>
        <begin position="38"/>
        <end position="48"/>
    </location>
</feature>
<sequence length="239" mass="25660">MRSNLLRLALRPLERASSIRPSTTVLPFASRFYSSGPPSRPPSGPAGPPQTMQPSNPQAVLNDLNILGSLPPALANIDGVLPNGFVFGGSTNIVGERMGVIIIGGEVFRWYPFGVEGGEAMKVKTGRGDVEEVVKGDKVTWEAAEEMGRKKSVLKLEHKDVWGILDVIWPKPDILVIGTGARSLLISPATKKLLNDLGVRLEVSDTLNAAHNYNMLGTERPGMVAAAMLPANFGEKVKK</sequence>
<protein>
    <recommendedName>
        <fullName evidence="4">NADH dehydrogenase [ubiquinone] 1 alpha subcomplex assembly factor 3</fullName>
    </recommendedName>
</protein>
<dbReference type="PANTHER" id="PTHR21192:SF2">
    <property type="entry name" value="NADH DEHYDROGENASE [UBIQUINONE] 1 ALPHA SUBCOMPLEX ASSEMBLY FACTOR 3"/>
    <property type="match status" value="1"/>
</dbReference>
<name>A0A3N4I3X1_ASCIM</name>
<dbReference type="GO" id="GO:0005743">
    <property type="term" value="C:mitochondrial inner membrane"/>
    <property type="evidence" value="ECO:0007669"/>
    <property type="project" value="TreeGrafter"/>
</dbReference>
<dbReference type="AlphaFoldDB" id="A0A3N4I3X1"/>
<proteinExistence type="predicted"/>
<dbReference type="GO" id="GO:0032981">
    <property type="term" value="P:mitochondrial respiratory chain complex I assembly"/>
    <property type="evidence" value="ECO:0007669"/>
    <property type="project" value="TreeGrafter"/>
</dbReference>
<dbReference type="OrthoDB" id="20681at2759"/>